<dbReference type="RefSeq" id="WP_114983737.1">
    <property type="nucleotide sequence ID" value="NZ_CP027806.1"/>
</dbReference>
<dbReference type="InterPro" id="IPR036397">
    <property type="entry name" value="RNaseH_sf"/>
</dbReference>
<dbReference type="Pfam" id="PF10108">
    <property type="entry name" value="DNA_pol_B_exo2"/>
    <property type="match status" value="1"/>
</dbReference>
<feature type="domain" description="Predicted 3'-5' exonuclease PolB-like" evidence="1">
    <location>
        <begin position="44"/>
        <end position="228"/>
    </location>
</feature>
<dbReference type="SUPFAM" id="SSF53098">
    <property type="entry name" value="Ribonuclease H-like"/>
    <property type="match status" value="1"/>
</dbReference>
<dbReference type="OrthoDB" id="9773351at2"/>
<accession>A0A345UJ07</accession>
<dbReference type="AlphaFoldDB" id="A0A345UJ07"/>
<evidence type="ECO:0000313" key="3">
    <source>
        <dbReference type="Proteomes" id="UP000254808"/>
    </source>
</evidence>
<organism evidence="2 3">
    <name type="scientific">Cyclonatronum proteinivorum</name>
    <dbReference type="NCBI Taxonomy" id="1457365"/>
    <lineage>
        <taxon>Bacteria</taxon>
        <taxon>Pseudomonadati</taxon>
        <taxon>Balneolota</taxon>
        <taxon>Balneolia</taxon>
        <taxon>Balneolales</taxon>
        <taxon>Cyclonatronaceae</taxon>
        <taxon>Cyclonatronum</taxon>
    </lineage>
</organism>
<keyword evidence="3" id="KW-1185">Reference proteome</keyword>
<dbReference type="Gene3D" id="3.30.420.10">
    <property type="entry name" value="Ribonuclease H-like superfamily/Ribonuclease H"/>
    <property type="match status" value="1"/>
</dbReference>
<sequence>MFFVFDIETIPDIDFVRLALDEPDLPEPELMERATEELAKNKSGFLPPMFHRMVSWVGLWIDNEGNPKNKLGWHGTDEKEGIQQLIDALRVYKDFGLIHHNGRGFDIPLLTYRSLKHGLPLPQRLNSHDIKYRYSQQNIDLVDQFSNFGASSWPKLKHLGLLLGIPFKKTGEGNAVYEMYQNGQLAAIEHYCYEDVIATYLIWLYMKFNNGDFRPAHFEGLRDRALSKLLEIQAEEP</sequence>
<dbReference type="Proteomes" id="UP000254808">
    <property type="component" value="Chromosome"/>
</dbReference>
<proteinExistence type="predicted"/>
<reference evidence="2 3" key="1">
    <citation type="submission" date="2018-03" db="EMBL/GenBank/DDBJ databases">
        <title>Phenotypic and genomic properties of Cyclonatronum proteinivorum gen. nov., sp. nov., a haloalkaliphilic bacteroidete from soda lakes possessing Na+-translocating rhodopsin.</title>
        <authorList>
            <person name="Toshchakov S.V."/>
            <person name="Korzhenkov A."/>
            <person name="Samarov N.I."/>
            <person name="Kublanov I.V."/>
            <person name="Muntyan M.S."/>
            <person name="Sorokin D.Y."/>
        </authorList>
    </citation>
    <scope>NUCLEOTIDE SEQUENCE [LARGE SCALE GENOMIC DNA]</scope>
    <source>
        <strain evidence="2 3">Omega</strain>
    </source>
</reference>
<gene>
    <name evidence="2" type="ORF">CYPRO_1195</name>
</gene>
<dbReference type="InterPro" id="IPR012337">
    <property type="entry name" value="RNaseH-like_sf"/>
</dbReference>
<name>A0A345UJ07_9BACT</name>
<evidence type="ECO:0000313" key="2">
    <source>
        <dbReference type="EMBL" id="AXJ00459.1"/>
    </source>
</evidence>
<dbReference type="KEGG" id="cprv:CYPRO_1195"/>
<dbReference type="InterPro" id="IPR019288">
    <property type="entry name" value="3'-5'_exonuclease_PolB-like"/>
</dbReference>
<dbReference type="EMBL" id="CP027806">
    <property type="protein sequence ID" value="AXJ00459.1"/>
    <property type="molecule type" value="Genomic_DNA"/>
</dbReference>
<protein>
    <recommendedName>
        <fullName evidence="1">Predicted 3'-5' exonuclease PolB-like domain-containing protein</fullName>
    </recommendedName>
</protein>
<evidence type="ECO:0000259" key="1">
    <source>
        <dbReference type="Pfam" id="PF10108"/>
    </source>
</evidence>
<dbReference type="GO" id="GO:0003676">
    <property type="term" value="F:nucleic acid binding"/>
    <property type="evidence" value="ECO:0007669"/>
    <property type="project" value="InterPro"/>
</dbReference>